<dbReference type="Proteomes" id="UP000324222">
    <property type="component" value="Unassembled WGS sequence"/>
</dbReference>
<organism evidence="1 2">
    <name type="scientific">Portunus trituberculatus</name>
    <name type="common">Swimming crab</name>
    <name type="synonym">Neptunus trituberculatus</name>
    <dbReference type="NCBI Taxonomy" id="210409"/>
    <lineage>
        <taxon>Eukaryota</taxon>
        <taxon>Metazoa</taxon>
        <taxon>Ecdysozoa</taxon>
        <taxon>Arthropoda</taxon>
        <taxon>Crustacea</taxon>
        <taxon>Multicrustacea</taxon>
        <taxon>Malacostraca</taxon>
        <taxon>Eumalacostraca</taxon>
        <taxon>Eucarida</taxon>
        <taxon>Decapoda</taxon>
        <taxon>Pleocyemata</taxon>
        <taxon>Brachyura</taxon>
        <taxon>Eubrachyura</taxon>
        <taxon>Portunoidea</taxon>
        <taxon>Portunidae</taxon>
        <taxon>Portuninae</taxon>
        <taxon>Portunus</taxon>
    </lineage>
</organism>
<gene>
    <name evidence="1" type="ORF">E2C01_098979</name>
</gene>
<protein>
    <submittedName>
        <fullName evidence="1">Uncharacterized protein</fullName>
    </submittedName>
</protein>
<dbReference type="AlphaFoldDB" id="A0A5B7K937"/>
<name>A0A5B7K937_PORTR</name>
<accession>A0A5B7K937</accession>
<evidence type="ECO:0000313" key="1">
    <source>
        <dbReference type="EMBL" id="MPD03346.1"/>
    </source>
</evidence>
<comment type="caution">
    <text evidence="1">The sequence shown here is derived from an EMBL/GenBank/DDBJ whole genome shotgun (WGS) entry which is preliminary data.</text>
</comment>
<keyword evidence="2" id="KW-1185">Reference proteome</keyword>
<sequence length="60" mass="6641">MDTAAHALPTVAVCRHNLTKRDDPGPRSLPSCTLLPGHLYSTTKDFIRIYRFSERAGGID</sequence>
<dbReference type="EMBL" id="VSRR010135742">
    <property type="protein sequence ID" value="MPD03346.1"/>
    <property type="molecule type" value="Genomic_DNA"/>
</dbReference>
<reference evidence="1 2" key="1">
    <citation type="submission" date="2019-05" db="EMBL/GenBank/DDBJ databases">
        <title>Another draft genome of Portunus trituberculatus and its Hox gene families provides insights of decapod evolution.</title>
        <authorList>
            <person name="Jeong J.-H."/>
            <person name="Song I."/>
            <person name="Kim S."/>
            <person name="Choi T."/>
            <person name="Kim D."/>
            <person name="Ryu S."/>
            <person name="Kim W."/>
        </authorList>
    </citation>
    <scope>NUCLEOTIDE SEQUENCE [LARGE SCALE GENOMIC DNA]</scope>
    <source>
        <tissue evidence="1">Muscle</tissue>
    </source>
</reference>
<evidence type="ECO:0000313" key="2">
    <source>
        <dbReference type="Proteomes" id="UP000324222"/>
    </source>
</evidence>
<proteinExistence type="predicted"/>